<evidence type="ECO:0000256" key="1">
    <source>
        <dbReference type="PROSITE-ProRule" id="PRU01360"/>
    </source>
</evidence>
<keyword evidence="1" id="KW-0472">Membrane</keyword>
<evidence type="ECO:0000313" key="4">
    <source>
        <dbReference type="EMBL" id="MBB2146575.1"/>
    </source>
</evidence>
<dbReference type="GO" id="GO:0009279">
    <property type="term" value="C:cell outer membrane"/>
    <property type="evidence" value="ECO:0007669"/>
    <property type="project" value="UniProtKB-SubCell"/>
</dbReference>
<dbReference type="InterPro" id="IPR012910">
    <property type="entry name" value="Plug_dom"/>
</dbReference>
<keyword evidence="5" id="KW-1185">Reference proteome</keyword>
<keyword evidence="4" id="KW-0675">Receptor</keyword>
<dbReference type="Gene3D" id="2.170.130.10">
    <property type="entry name" value="TonB-dependent receptor, plug domain"/>
    <property type="match status" value="1"/>
</dbReference>
<evidence type="ECO:0000259" key="3">
    <source>
        <dbReference type="Pfam" id="PF07715"/>
    </source>
</evidence>
<dbReference type="PROSITE" id="PS52016">
    <property type="entry name" value="TONB_DEPENDENT_REC_3"/>
    <property type="match status" value="1"/>
</dbReference>
<dbReference type="AlphaFoldDB" id="A0A923E0R2"/>
<comment type="caution">
    <text evidence="4">The sequence shown here is derived from an EMBL/GenBank/DDBJ whole genome shotgun (WGS) entry which is preliminary data.</text>
</comment>
<dbReference type="Gene3D" id="2.60.40.1930">
    <property type="match status" value="1"/>
</dbReference>
<keyword evidence="2" id="KW-0732">Signal</keyword>
<keyword evidence="1" id="KW-0998">Cell outer membrane</keyword>
<keyword evidence="1" id="KW-1134">Transmembrane beta strand</keyword>
<feature type="signal peptide" evidence="2">
    <location>
        <begin position="1"/>
        <end position="22"/>
    </location>
</feature>
<dbReference type="SUPFAM" id="SSF56935">
    <property type="entry name" value="Porins"/>
    <property type="match status" value="1"/>
</dbReference>
<keyword evidence="1" id="KW-0813">Transport</keyword>
<dbReference type="EMBL" id="WNXD01000002">
    <property type="protein sequence ID" value="MBB2146575.1"/>
    <property type="molecule type" value="Genomic_DNA"/>
</dbReference>
<proteinExistence type="inferred from homology"/>
<evidence type="ECO:0000256" key="2">
    <source>
        <dbReference type="SAM" id="SignalP"/>
    </source>
</evidence>
<feature type="chain" id="PRO_5036874126" evidence="2">
    <location>
        <begin position="23"/>
        <end position="908"/>
    </location>
</feature>
<gene>
    <name evidence="4" type="ORF">GM921_13820</name>
</gene>
<sequence>MKKRLIVCFVGLLSLFSFSAFIVDEDPFTELLKKLEEFTKKFPQEKIHLHLDKPYYAIGDDIWFKAYVIDSRDQKPTAISNIIYVELINEKDSIQKQLKLSMKGGIAWGDFKLTDSLNEGNYRIRAYTQWMRNAGSAFFFDKTIKIGNSWANKVFTKTSSQFTTENLIEKVSTTIQFTNKDGKPYTNSEVNYEIQLNTNKSSKAKTTTNANGEIKIPIINTQPNLSKSGKILATITMPDGQKVVKNIPIKTTSNAVDVQFFPEGGNLIAGLPCKIAIKAINTNGLGENVNGVIIDNDGTEISSFETVYLGMGTLSLTPNEGKTYSAKIKFANGTEKTINLPKVEPSGYALAVNNTDTSKMAIKIMMSPNLLNQGDLNLIAQHNGTIFFATKVSTAKQIATVVVPKINFPSGIVQITLFSPNNTPVSERVAFANNAADKIDIDLQNLKSSYGKKSNMDLTLVASNNSKITQGSFSVAVTNSSVVIPDIENESNILTSLLLTSDLTGYIEKPNHYFSNNDLKTHIELDNLLLTQGWRKIDWKAINNPSIQTPTYPAEKSMKISGLVTTNNKKPVANGKITLLSTTKGMVMANTTSDENGHFSFDGVSFGDSIKFVLQGSTKEGKKDVRIVLDKFQQQSIGANTNNGDIETNVNTSILKYLTESDNYFEEQYKKGFLNRTNQLKTVNIVQKVTKEDKASPNSSNLNGRGRANYVVTEEDLKNTLSLAQYFQGRVPGVAVSTEEDTRGQPILTKGRFEAAPIMAVSLDGIVLRDFSLDNIEVSEVESIEVITDVALSVIYGVDGYNGILIITTKRGKGKKMSEISAPGITIFTPKGYDIVRQFYSPKYDVKQDDKPDFRPTVYWNPHVVSDATGKATLNYYNTDQTGTYRIVIEGIDADGNLARKVITYQVN</sequence>
<dbReference type="Pfam" id="PF07715">
    <property type="entry name" value="Plug"/>
    <property type="match status" value="1"/>
</dbReference>
<dbReference type="InterPro" id="IPR039426">
    <property type="entry name" value="TonB-dep_rcpt-like"/>
</dbReference>
<dbReference type="Proteomes" id="UP000601055">
    <property type="component" value="Unassembled WGS sequence"/>
</dbReference>
<organism evidence="4 5">
    <name type="scientific">Pedobacter planticolens</name>
    <dbReference type="NCBI Taxonomy" id="2679964"/>
    <lineage>
        <taxon>Bacteria</taxon>
        <taxon>Pseudomonadati</taxon>
        <taxon>Bacteroidota</taxon>
        <taxon>Sphingobacteriia</taxon>
        <taxon>Sphingobacteriales</taxon>
        <taxon>Sphingobacteriaceae</taxon>
        <taxon>Pedobacter</taxon>
    </lineage>
</organism>
<name>A0A923E0R2_9SPHI</name>
<feature type="domain" description="TonB-dependent receptor plug" evidence="3">
    <location>
        <begin position="710"/>
        <end position="804"/>
    </location>
</feature>
<keyword evidence="1" id="KW-0812">Transmembrane</keyword>
<protein>
    <submittedName>
        <fullName evidence="4">TonB-dependent receptor plug domain-containing protein</fullName>
    </submittedName>
</protein>
<reference evidence="4" key="1">
    <citation type="submission" date="2019-11" db="EMBL/GenBank/DDBJ databases">
        <title>Description of Pedobacter sp. LMG 31464T.</title>
        <authorList>
            <person name="Carlier A."/>
            <person name="Qi S."/>
            <person name="Vandamme P."/>
        </authorList>
    </citation>
    <scope>NUCLEOTIDE SEQUENCE</scope>
    <source>
        <strain evidence="4">LMG 31464</strain>
    </source>
</reference>
<dbReference type="SUPFAM" id="SSF49478">
    <property type="entry name" value="Cna protein B-type domain"/>
    <property type="match status" value="1"/>
</dbReference>
<dbReference type="InterPro" id="IPR037066">
    <property type="entry name" value="Plug_dom_sf"/>
</dbReference>
<comment type="subcellular location">
    <subcellularLocation>
        <location evidence="1">Cell outer membrane</location>
        <topology evidence="1">Multi-pass membrane protein</topology>
    </subcellularLocation>
</comment>
<comment type="similarity">
    <text evidence="1">Belongs to the TonB-dependent receptor family.</text>
</comment>
<dbReference type="RefSeq" id="WP_182923224.1">
    <property type="nucleotide sequence ID" value="NZ_WNXD01000002.1"/>
</dbReference>
<accession>A0A923E0R2</accession>
<evidence type="ECO:0000313" key="5">
    <source>
        <dbReference type="Proteomes" id="UP000601055"/>
    </source>
</evidence>